<accession>A0ABT7F937</accession>
<dbReference type="Gene3D" id="3.30.750.140">
    <property type="match status" value="1"/>
</dbReference>
<protein>
    <submittedName>
        <fullName evidence="3">Flagellar hook-length control protein FliK</fullName>
    </submittedName>
</protein>
<name>A0ABT7F937_9RHOB</name>
<keyword evidence="3" id="KW-0966">Cell projection</keyword>
<evidence type="ECO:0000313" key="4">
    <source>
        <dbReference type="Proteomes" id="UP001227126"/>
    </source>
</evidence>
<organism evidence="3 4">
    <name type="scientific">Sedimentitalea xiamensis</name>
    <dbReference type="NCBI Taxonomy" id="3050037"/>
    <lineage>
        <taxon>Bacteria</taxon>
        <taxon>Pseudomonadati</taxon>
        <taxon>Pseudomonadota</taxon>
        <taxon>Alphaproteobacteria</taxon>
        <taxon>Rhodobacterales</taxon>
        <taxon>Paracoccaceae</taxon>
        <taxon>Sedimentitalea</taxon>
    </lineage>
</organism>
<dbReference type="InterPro" id="IPR021136">
    <property type="entry name" value="Flagellar_hook_control-like_C"/>
</dbReference>
<gene>
    <name evidence="3" type="ORF">QO034_00695</name>
</gene>
<dbReference type="EMBL" id="JASNJE010000001">
    <property type="protein sequence ID" value="MDK3071614.1"/>
    <property type="molecule type" value="Genomic_DNA"/>
</dbReference>
<dbReference type="Pfam" id="PF02120">
    <property type="entry name" value="Flg_hook"/>
    <property type="match status" value="1"/>
</dbReference>
<feature type="compositionally biased region" description="Low complexity" evidence="1">
    <location>
        <begin position="178"/>
        <end position="196"/>
    </location>
</feature>
<dbReference type="RefSeq" id="WP_284483570.1">
    <property type="nucleotide sequence ID" value="NZ_JASNJE010000001.1"/>
</dbReference>
<reference evidence="3 4" key="1">
    <citation type="submission" date="2023-05" db="EMBL/GenBank/DDBJ databases">
        <title>Sedimentitalea sp. nov. JM2-8.</title>
        <authorList>
            <person name="Huang J."/>
        </authorList>
    </citation>
    <scope>NUCLEOTIDE SEQUENCE [LARGE SCALE GENOMIC DNA]</scope>
    <source>
        <strain evidence="3 4">JM2-8</strain>
    </source>
</reference>
<sequence length="511" mass="53223">MLNNSTQLQTAILPKKPKPGAEPFDHVPQNSPVGRNGFAAMFASLAERSEAPDTQVPSTVESPEDVALNRGESEDTEIETGRNDSREDAALRPKPAEEDLGSEIAPDHAELPQDTEFFQESSPGERREARSGQSQSDPGTMIGVTSDSRAQRDPVRGSGGPPAAETGVAAHPGATALSGPSGSGETSETISPSSSGAGPMIAEQTGSTGNAASEWITGARKQDGSLNQPSHGLPPNAASIPADGQEFLDKNSMRQSGGSGAETNLSTLEIGRQLLAPNMPAGSSRSGEARLEIPTGSLEPTASETNGNKPSADPKGTIKLATVPDAIAAPFAKDATALFSEMSSEPSANGGKDPANVLPSRLEPGLTSFSISGLDHGTIRADSVRNAAAQAVEVIVRQAGKPVEISLNPEELGRVRMALTTTETGVTVVITSERPETLDLMRRHIDQLAQEFLRLGYENTAFEFGSDSGNDNPASGDLPNAPESERDFPNGDKTLLSATPRLVSTGLDLRL</sequence>
<keyword evidence="3" id="KW-0282">Flagellum</keyword>
<keyword evidence="4" id="KW-1185">Reference proteome</keyword>
<feature type="compositionally biased region" description="Polar residues" evidence="1">
    <location>
        <begin position="131"/>
        <end position="148"/>
    </location>
</feature>
<evidence type="ECO:0000259" key="2">
    <source>
        <dbReference type="Pfam" id="PF02120"/>
    </source>
</evidence>
<dbReference type="Proteomes" id="UP001227126">
    <property type="component" value="Unassembled WGS sequence"/>
</dbReference>
<dbReference type="InterPro" id="IPR038610">
    <property type="entry name" value="FliK-like_C_sf"/>
</dbReference>
<feature type="domain" description="Flagellar hook-length control protein-like C-terminal" evidence="2">
    <location>
        <begin position="397"/>
        <end position="472"/>
    </location>
</feature>
<evidence type="ECO:0000256" key="1">
    <source>
        <dbReference type="SAM" id="MobiDB-lite"/>
    </source>
</evidence>
<feature type="compositionally biased region" description="Polar residues" evidence="1">
    <location>
        <begin position="298"/>
        <end position="309"/>
    </location>
</feature>
<feature type="region of interest" description="Disordered" evidence="1">
    <location>
        <begin position="464"/>
        <end position="499"/>
    </location>
</feature>
<feature type="compositionally biased region" description="Polar residues" evidence="1">
    <location>
        <begin position="1"/>
        <end position="10"/>
    </location>
</feature>
<evidence type="ECO:0000313" key="3">
    <source>
        <dbReference type="EMBL" id="MDK3071614.1"/>
    </source>
</evidence>
<proteinExistence type="predicted"/>
<feature type="region of interest" description="Disordered" evidence="1">
    <location>
        <begin position="1"/>
        <end position="316"/>
    </location>
</feature>
<keyword evidence="3" id="KW-0969">Cilium</keyword>
<comment type="caution">
    <text evidence="3">The sequence shown here is derived from an EMBL/GenBank/DDBJ whole genome shotgun (WGS) entry which is preliminary data.</text>
</comment>
<feature type="compositionally biased region" description="Polar residues" evidence="1">
    <location>
        <begin position="253"/>
        <end position="267"/>
    </location>
</feature>
<feature type="compositionally biased region" description="Basic and acidic residues" evidence="1">
    <location>
        <begin position="79"/>
        <end position="97"/>
    </location>
</feature>